<proteinExistence type="inferred from homology"/>
<evidence type="ECO:0000313" key="9">
    <source>
        <dbReference type="EMBL" id="HGM06832.1"/>
    </source>
</evidence>
<evidence type="ECO:0000256" key="6">
    <source>
        <dbReference type="HAMAP-Rule" id="MF_00945"/>
    </source>
</evidence>
<dbReference type="PANTHER" id="PTHR22648:SF0">
    <property type="entry name" value="TRANSCRIPTION TERMINATION_ANTITERMINATION PROTEIN NUSA"/>
    <property type="match status" value="1"/>
</dbReference>
<protein>
    <recommendedName>
        <fullName evidence="6">Probable transcription termination protein NusA</fullName>
    </recommendedName>
</protein>
<feature type="domain" description="NusA-like second KH" evidence="8">
    <location>
        <begin position="34"/>
        <end position="74"/>
    </location>
</feature>
<gene>
    <name evidence="6" type="primary">nusA</name>
    <name evidence="9" type="ORF">ENU31_00280</name>
</gene>
<dbReference type="EMBL" id="DTCA01000011">
    <property type="protein sequence ID" value="HGM06832.1"/>
    <property type="molecule type" value="Genomic_DNA"/>
</dbReference>
<comment type="subcellular location">
    <subcellularLocation>
        <location evidence="6">Cytoplasm</location>
    </subcellularLocation>
</comment>
<keyword evidence="4 6" id="KW-0805">Transcription regulation</keyword>
<keyword evidence="2 6" id="KW-0963">Cytoplasm</keyword>
<evidence type="ECO:0000256" key="1">
    <source>
        <dbReference type="ARBA" id="ARBA00022472"/>
    </source>
</evidence>
<comment type="caution">
    <text evidence="9">The sequence shown here is derived from an EMBL/GenBank/DDBJ whole genome shotgun (WGS) entry which is preliminary data.</text>
</comment>
<dbReference type="InterPro" id="IPR010212">
    <property type="entry name" value="NusA_arc"/>
</dbReference>
<dbReference type="Pfam" id="PF26594">
    <property type="entry name" value="KH_NusA_2nd"/>
    <property type="match status" value="2"/>
</dbReference>
<dbReference type="PANTHER" id="PTHR22648">
    <property type="entry name" value="TRANSCRIPTION TERMINATION FACTOR NUSA"/>
    <property type="match status" value="1"/>
</dbReference>
<dbReference type="InterPro" id="IPR009019">
    <property type="entry name" value="KH_sf_prok-type"/>
</dbReference>
<dbReference type="NCBIfam" id="TIGR01952">
    <property type="entry name" value="nusA_arch"/>
    <property type="match status" value="1"/>
</dbReference>
<reference evidence="9" key="1">
    <citation type="journal article" date="2020" name="mSystems">
        <title>Genome- and Community-Level Interaction Insights into Carbon Utilization and Element Cycling Functions of Hydrothermarchaeota in Hydrothermal Sediment.</title>
        <authorList>
            <person name="Zhou Z."/>
            <person name="Liu Y."/>
            <person name="Xu W."/>
            <person name="Pan J."/>
            <person name="Luo Z.H."/>
            <person name="Li M."/>
        </authorList>
    </citation>
    <scope>NUCLEOTIDE SEQUENCE [LARGE SCALE GENOMIC DNA]</scope>
    <source>
        <strain evidence="9">SpSt-658</strain>
    </source>
</reference>
<keyword evidence="5 6" id="KW-0804">Transcription</keyword>
<dbReference type="AlphaFoldDB" id="A0A7C4H215"/>
<dbReference type="InterPro" id="IPR015946">
    <property type="entry name" value="KH_dom-like_a/b"/>
</dbReference>
<comment type="function">
    <text evidence="6">Participates in transcription termination.</text>
</comment>
<dbReference type="InterPro" id="IPR058582">
    <property type="entry name" value="KH_NusA_2nd"/>
</dbReference>
<dbReference type="GO" id="GO:0003723">
    <property type="term" value="F:RNA binding"/>
    <property type="evidence" value="ECO:0007669"/>
    <property type="project" value="UniProtKB-UniRule"/>
</dbReference>
<dbReference type="CDD" id="cd22531">
    <property type="entry name" value="KH-II_NusA_arch_rpt2"/>
    <property type="match status" value="1"/>
</dbReference>
<keyword evidence="3 7" id="KW-0694">RNA-binding</keyword>
<dbReference type="PROSITE" id="PS50084">
    <property type="entry name" value="KH_TYPE_1"/>
    <property type="match status" value="1"/>
</dbReference>
<dbReference type="GO" id="GO:0031564">
    <property type="term" value="P:transcription antitermination"/>
    <property type="evidence" value="ECO:0007669"/>
    <property type="project" value="InterPro"/>
</dbReference>
<feature type="domain" description="NusA-like second KH" evidence="8">
    <location>
        <begin position="81"/>
        <end position="142"/>
    </location>
</feature>
<dbReference type="GO" id="GO:0006353">
    <property type="term" value="P:DNA-templated transcription termination"/>
    <property type="evidence" value="ECO:0007669"/>
    <property type="project" value="UniProtKB-UniRule"/>
</dbReference>
<evidence type="ECO:0000256" key="3">
    <source>
        <dbReference type="ARBA" id="ARBA00022884"/>
    </source>
</evidence>
<evidence type="ECO:0000256" key="7">
    <source>
        <dbReference type="PROSITE-ProRule" id="PRU00117"/>
    </source>
</evidence>
<evidence type="ECO:0000259" key="8">
    <source>
        <dbReference type="Pfam" id="PF26594"/>
    </source>
</evidence>
<name>A0A7C4H215_9CREN</name>
<sequence>MKPKMDVKLTMDELRYISLFQDITGVTPKDCIVNEDLNLVVFVVDSDKLGQAIGKKGGNVKYVSKVIGRDIEVIGWAEDLKDFVKNIFMPARVYRVQLIDGRDKKVLYVYVDPKDKGLAIGKNGRNVAKARVLLNRYFSIDTVVIM</sequence>
<dbReference type="HAMAP" id="MF_00945_A">
    <property type="entry name" value="NusA_A"/>
    <property type="match status" value="1"/>
</dbReference>
<dbReference type="InterPro" id="IPR030842">
    <property type="entry name" value="TF_NusA_bacterial"/>
</dbReference>
<dbReference type="Gene3D" id="3.30.300.20">
    <property type="match status" value="2"/>
</dbReference>
<evidence type="ECO:0000256" key="5">
    <source>
        <dbReference type="ARBA" id="ARBA00023163"/>
    </source>
</evidence>
<organism evidence="9">
    <name type="scientific">Ignisphaera aggregans</name>
    <dbReference type="NCBI Taxonomy" id="334771"/>
    <lineage>
        <taxon>Archaea</taxon>
        <taxon>Thermoproteota</taxon>
        <taxon>Thermoprotei</taxon>
        <taxon>Desulfurococcales</taxon>
        <taxon>Desulfurococcaceae</taxon>
        <taxon>Ignisphaera</taxon>
    </lineage>
</organism>
<keyword evidence="1 6" id="KW-0806">Transcription termination</keyword>
<dbReference type="GO" id="GO:0005829">
    <property type="term" value="C:cytosol"/>
    <property type="evidence" value="ECO:0007669"/>
    <property type="project" value="TreeGrafter"/>
</dbReference>
<dbReference type="CDD" id="cd22530">
    <property type="entry name" value="KH-II_NusA_arch_rpt1"/>
    <property type="match status" value="1"/>
</dbReference>
<evidence type="ECO:0000256" key="4">
    <source>
        <dbReference type="ARBA" id="ARBA00023015"/>
    </source>
</evidence>
<accession>A0A7C4H215</accession>
<evidence type="ECO:0000256" key="2">
    <source>
        <dbReference type="ARBA" id="ARBA00022490"/>
    </source>
</evidence>
<dbReference type="SUPFAM" id="SSF54814">
    <property type="entry name" value="Prokaryotic type KH domain (KH-domain type II)"/>
    <property type="match status" value="2"/>
</dbReference>
<comment type="similarity">
    <text evidence="6">Belongs to the NusA family.</text>
</comment>